<feature type="transmembrane region" description="Helical" evidence="1">
    <location>
        <begin position="218"/>
        <end position="237"/>
    </location>
</feature>
<protein>
    <recommendedName>
        <fullName evidence="4">Transmembrane protein</fullName>
    </recommendedName>
</protein>
<dbReference type="KEGG" id="cuo:CUROG_01145"/>
<feature type="transmembrane region" description="Helical" evidence="1">
    <location>
        <begin position="510"/>
        <end position="529"/>
    </location>
</feature>
<feature type="transmembrane region" description="Helical" evidence="1">
    <location>
        <begin position="244"/>
        <end position="262"/>
    </location>
</feature>
<name>A0A5J6Z9M2_9CORY</name>
<proteinExistence type="predicted"/>
<dbReference type="AlphaFoldDB" id="A0A5J6Z9M2"/>
<keyword evidence="1" id="KW-0472">Membrane</keyword>
<feature type="transmembrane region" description="Helical" evidence="1">
    <location>
        <begin position="41"/>
        <end position="62"/>
    </location>
</feature>
<dbReference type="Proteomes" id="UP000326711">
    <property type="component" value="Chromosome"/>
</dbReference>
<evidence type="ECO:0008006" key="4">
    <source>
        <dbReference type="Google" id="ProtNLM"/>
    </source>
</evidence>
<feature type="transmembrane region" description="Helical" evidence="1">
    <location>
        <begin position="195"/>
        <end position="212"/>
    </location>
</feature>
<evidence type="ECO:0000313" key="2">
    <source>
        <dbReference type="EMBL" id="QFQ01630.1"/>
    </source>
</evidence>
<keyword evidence="1" id="KW-0812">Transmembrane</keyword>
<organism evidence="2 3">
    <name type="scientific">Corynebacterium urogenitale</name>
    <dbReference type="NCBI Taxonomy" id="2487892"/>
    <lineage>
        <taxon>Bacteria</taxon>
        <taxon>Bacillati</taxon>
        <taxon>Actinomycetota</taxon>
        <taxon>Actinomycetes</taxon>
        <taxon>Mycobacteriales</taxon>
        <taxon>Corynebacteriaceae</taxon>
        <taxon>Corynebacterium</taxon>
    </lineage>
</organism>
<keyword evidence="1" id="KW-1133">Transmembrane helix</keyword>
<feature type="transmembrane region" description="Helical" evidence="1">
    <location>
        <begin position="290"/>
        <end position="310"/>
    </location>
</feature>
<feature type="transmembrane region" description="Helical" evidence="1">
    <location>
        <begin position="153"/>
        <end position="174"/>
    </location>
</feature>
<reference evidence="3" key="1">
    <citation type="submission" date="2019-10" db="EMBL/GenBank/DDBJ databases">
        <title>Complete genome sequence of Corynebacterium urogenitalis DSM 108747, isolated from the genital tract of a cow.</title>
        <authorList>
            <person name="Ruckert C."/>
            <person name="Ballas P."/>
            <person name="Wagener K."/>
            <person name="Drillich M."/>
            <person name="Kaempfer P."/>
            <person name="Busse H.-J."/>
            <person name="Ehling-Schulz M."/>
        </authorList>
    </citation>
    <scope>NUCLEOTIDE SEQUENCE [LARGE SCALE GENOMIC DNA]</scope>
    <source>
        <strain evidence="3">LMM 1652</strain>
    </source>
</reference>
<evidence type="ECO:0000313" key="3">
    <source>
        <dbReference type="Proteomes" id="UP000326711"/>
    </source>
</evidence>
<dbReference type="EMBL" id="CP045032">
    <property type="protein sequence ID" value="QFQ01630.1"/>
    <property type="molecule type" value="Genomic_DNA"/>
</dbReference>
<feature type="transmembrane region" description="Helical" evidence="1">
    <location>
        <begin position="124"/>
        <end position="147"/>
    </location>
</feature>
<sequence>MVRDMMISHTMPVNDLVSGTAPGAPRALPQDAVLAMLSPTIPATVAASWILVLCSLIAVIFSARLVERVAGAPVLVQMAVSLFVIWNPYTIERLLQGHWTLVVAMWCLPAVALAAASQQRGWKLLMLCTCALTPTGWMMGGITALVFDRTSSNRWLTLCAQLGLAMPWFLVTIVNSPQVLTNSVSAQVFAARAEPGVGTLGALMGLGGIWNGEAIPGARTVLTAWLSVALFAFMMIGLRELWRAYPYVAVLTLGAVVLPFLFSTPPGVMIIGWITENIPGGGLFRDGQKFVALAMPGMVLLLATALRLTARQVVLALRNGDRDSYRARDGEHKALPWLSLATAALIVCTVPTLPNDVRPLEQRRLPAEWTQIVNAISASPNSHTLLLPPGNYRLRDDIPVLSPALKLLPGRPIDPGFLVVNGQIVDGDPHAMSVLRQTMGGEDHLAAQGVGWVIVDRKSVGESMDMAGADEILSKHRLVVEGDGLELYRIANPVPVEKVGSTAPVSVGLLAYWIVSGLGASMTIWYLLLWMNSHSGWWRWHNLSGRQVRNLAEN</sequence>
<feature type="transmembrane region" description="Helical" evidence="1">
    <location>
        <begin position="69"/>
        <end position="86"/>
    </location>
</feature>
<accession>A0A5J6Z9M2</accession>
<keyword evidence="3" id="KW-1185">Reference proteome</keyword>
<feature type="transmembrane region" description="Helical" evidence="1">
    <location>
        <begin position="98"/>
        <end position="117"/>
    </location>
</feature>
<evidence type="ECO:0000256" key="1">
    <source>
        <dbReference type="SAM" id="Phobius"/>
    </source>
</evidence>
<gene>
    <name evidence="2" type="ORF">CUROG_01145</name>
</gene>